<comment type="caution">
    <text evidence="1">The sequence shown here is derived from an EMBL/GenBank/DDBJ whole genome shotgun (WGS) entry which is preliminary data.</text>
</comment>
<dbReference type="AlphaFoldDB" id="A0A5B7HJ14"/>
<evidence type="ECO:0000313" key="1">
    <source>
        <dbReference type="EMBL" id="MPC69247.1"/>
    </source>
</evidence>
<dbReference type="Proteomes" id="UP000324222">
    <property type="component" value="Unassembled WGS sequence"/>
</dbReference>
<accession>A0A5B7HJ14</accession>
<keyword evidence="2" id="KW-1185">Reference proteome</keyword>
<evidence type="ECO:0000313" key="2">
    <source>
        <dbReference type="Proteomes" id="UP000324222"/>
    </source>
</evidence>
<sequence>MPSLGRQNVYTFFIIIPHKSKSDLAHIFSVRERHISPPHSAQDQKDVLVMSGNRTRRKIQTNGRHLTPSYGALLNPSL</sequence>
<organism evidence="1 2">
    <name type="scientific">Portunus trituberculatus</name>
    <name type="common">Swimming crab</name>
    <name type="synonym">Neptunus trituberculatus</name>
    <dbReference type="NCBI Taxonomy" id="210409"/>
    <lineage>
        <taxon>Eukaryota</taxon>
        <taxon>Metazoa</taxon>
        <taxon>Ecdysozoa</taxon>
        <taxon>Arthropoda</taxon>
        <taxon>Crustacea</taxon>
        <taxon>Multicrustacea</taxon>
        <taxon>Malacostraca</taxon>
        <taxon>Eumalacostraca</taxon>
        <taxon>Eucarida</taxon>
        <taxon>Decapoda</taxon>
        <taxon>Pleocyemata</taxon>
        <taxon>Brachyura</taxon>
        <taxon>Eubrachyura</taxon>
        <taxon>Portunoidea</taxon>
        <taxon>Portunidae</taxon>
        <taxon>Portuninae</taxon>
        <taxon>Portunus</taxon>
    </lineage>
</organism>
<dbReference type="EMBL" id="VSRR010029100">
    <property type="protein sequence ID" value="MPC69247.1"/>
    <property type="molecule type" value="Genomic_DNA"/>
</dbReference>
<name>A0A5B7HJ14_PORTR</name>
<protein>
    <submittedName>
        <fullName evidence="1">Uncharacterized protein</fullName>
    </submittedName>
</protein>
<gene>
    <name evidence="1" type="ORF">E2C01_063464</name>
</gene>
<reference evidence="1 2" key="1">
    <citation type="submission" date="2019-05" db="EMBL/GenBank/DDBJ databases">
        <title>Another draft genome of Portunus trituberculatus and its Hox gene families provides insights of decapod evolution.</title>
        <authorList>
            <person name="Jeong J.-H."/>
            <person name="Song I."/>
            <person name="Kim S."/>
            <person name="Choi T."/>
            <person name="Kim D."/>
            <person name="Ryu S."/>
            <person name="Kim W."/>
        </authorList>
    </citation>
    <scope>NUCLEOTIDE SEQUENCE [LARGE SCALE GENOMIC DNA]</scope>
    <source>
        <tissue evidence="1">Muscle</tissue>
    </source>
</reference>
<proteinExistence type="predicted"/>